<proteinExistence type="predicted"/>
<dbReference type="Proteomes" id="UP001642409">
    <property type="component" value="Unassembled WGS sequence"/>
</dbReference>
<reference evidence="2" key="1">
    <citation type="submission" date="2023-06" db="EMBL/GenBank/DDBJ databases">
        <authorList>
            <person name="Kurt Z."/>
        </authorList>
    </citation>
    <scope>NUCLEOTIDE SEQUENCE</scope>
</reference>
<evidence type="ECO:0000313" key="5">
    <source>
        <dbReference type="EMBL" id="CAL6055492.1"/>
    </source>
</evidence>
<evidence type="ECO:0000313" key="3">
    <source>
        <dbReference type="EMBL" id="CAI9954840.1"/>
    </source>
</evidence>
<gene>
    <name evidence="2" type="ORF">HINF_LOCUS42022</name>
    <name evidence="3" type="ORF">HINF_LOCUS42485</name>
    <name evidence="4" type="ORF">HINF_LOCUS43114</name>
    <name evidence="5" type="ORF">HINF_LOCUS46571</name>
</gene>
<feature type="coiled-coil region" evidence="1">
    <location>
        <begin position="56"/>
        <end position="101"/>
    </location>
</feature>
<accession>A0AA86QIW3</accession>
<dbReference type="EMBL" id="CAXDID020000178">
    <property type="protein sequence ID" value="CAL6049260.1"/>
    <property type="molecule type" value="Genomic_DNA"/>
</dbReference>
<evidence type="ECO:0000313" key="2">
    <source>
        <dbReference type="EMBL" id="CAI9954377.1"/>
    </source>
</evidence>
<keyword evidence="1" id="KW-0175">Coiled coil</keyword>
<protein>
    <submittedName>
        <fullName evidence="4">Hypothetical_protein</fullName>
    </submittedName>
</protein>
<evidence type="ECO:0000313" key="6">
    <source>
        <dbReference type="Proteomes" id="UP001642409"/>
    </source>
</evidence>
<name>A0AA86QIW3_9EUKA</name>
<keyword evidence="6" id="KW-1185">Reference proteome</keyword>
<evidence type="ECO:0000256" key="1">
    <source>
        <dbReference type="SAM" id="Coils"/>
    </source>
</evidence>
<dbReference type="EMBL" id="CATOUU010000848">
    <property type="protein sequence ID" value="CAI9954377.1"/>
    <property type="molecule type" value="Genomic_DNA"/>
</dbReference>
<organism evidence="2">
    <name type="scientific">Hexamita inflata</name>
    <dbReference type="NCBI Taxonomy" id="28002"/>
    <lineage>
        <taxon>Eukaryota</taxon>
        <taxon>Metamonada</taxon>
        <taxon>Diplomonadida</taxon>
        <taxon>Hexamitidae</taxon>
        <taxon>Hexamitinae</taxon>
        <taxon>Hexamita</taxon>
    </lineage>
</organism>
<evidence type="ECO:0000313" key="4">
    <source>
        <dbReference type="EMBL" id="CAL6049260.1"/>
    </source>
</evidence>
<dbReference type="EMBL" id="CAXDID020000206">
    <property type="protein sequence ID" value="CAL6055492.1"/>
    <property type="molecule type" value="Genomic_DNA"/>
</dbReference>
<dbReference type="EMBL" id="CATOUU010000851">
    <property type="protein sequence ID" value="CAI9954840.1"/>
    <property type="molecule type" value="Genomic_DNA"/>
</dbReference>
<sequence>MQHMMKVLKDTQNFKRNDLVYAESVESEVIKVSSLNKSVTEQVENIYLLEIDQDISASVQKQLKNVEDRIQASQENLEKRTEQFESQVASLQSQLQTMTQTMQTMLPLILEKLQK</sequence>
<comment type="caution">
    <text evidence="2">The sequence shown here is derived from an EMBL/GenBank/DDBJ whole genome shotgun (WGS) entry which is preliminary data.</text>
</comment>
<reference evidence="4 6" key="2">
    <citation type="submission" date="2024-07" db="EMBL/GenBank/DDBJ databases">
        <authorList>
            <person name="Akdeniz Z."/>
        </authorList>
    </citation>
    <scope>NUCLEOTIDE SEQUENCE [LARGE SCALE GENOMIC DNA]</scope>
</reference>
<dbReference type="AlphaFoldDB" id="A0AA86QIW3"/>